<gene>
    <name evidence="12" type="primary">PLK3</name>
    <name evidence="12" type="ORF">EC957_009005</name>
</gene>
<dbReference type="EC" id="2.7.12.2" evidence="6"/>
<feature type="domain" description="Protein kinase" evidence="11">
    <location>
        <begin position="114"/>
        <end position="355"/>
    </location>
</feature>
<evidence type="ECO:0000259" key="11">
    <source>
        <dbReference type="PROSITE" id="PS50011"/>
    </source>
</evidence>
<comment type="caution">
    <text evidence="12">The sequence shown here is derived from an EMBL/GenBank/DDBJ whole genome shotgun (WGS) entry which is preliminary data.</text>
</comment>
<evidence type="ECO:0000256" key="3">
    <source>
        <dbReference type="ARBA" id="ARBA00022777"/>
    </source>
</evidence>
<keyword evidence="4" id="KW-0067">ATP-binding</keyword>
<dbReference type="InterPro" id="IPR011009">
    <property type="entry name" value="Kinase-like_dom_sf"/>
</dbReference>
<keyword evidence="1" id="KW-0808">Transferase</keyword>
<dbReference type="AlphaFoldDB" id="A0A9P6FCH2"/>
<dbReference type="SUPFAM" id="SSF56112">
    <property type="entry name" value="Protein kinase-like (PK-like)"/>
    <property type="match status" value="1"/>
</dbReference>
<evidence type="ECO:0000256" key="5">
    <source>
        <dbReference type="ARBA" id="ARBA00038035"/>
    </source>
</evidence>
<evidence type="ECO:0000256" key="7">
    <source>
        <dbReference type="ARBA" id="ARBA00049014"/>
    </source>
</evidence>
<comment type="catalytic activity">
    <reaction evidence="7">
        <text>L-seryl-[protein] + ATP = O-phospho-L-seryl-[protein] + ADP + H(+)</text>
        <dbReference type="Rhea" id="RHEA:17989"/>
        <dbReference type="Rhea" id="RHEA-COMP:9863"/>
        <dbReference type="Rhea" id="RHEA-COMP:11604"/>
        <dbReference type="ChEBI" id="CHEBI:15378"/>
        <dbReference type="ChEBI" id="CHEBI:29999"/>
        <dbReference type="ChEBI" id="CHEBI:30616"/>
        <dbReference type="ChEBI" id="CHEBI:83421"/>
        <dbReference type="ChEBI" id="CHEBI:456216"/>
        <dbReference type="EC" id="2.7.12.2"/>
    </reaction>
</comment>
<comment type="catalytic activity">
    <reaction evidence="8">
        <text>L-threonyl-[protein] + ATP = O-phospho-L-threonyl-[protein] + ADP + H(+)</text>
        <dbReference type="Rhea" id="RHEA:46608"/>
        <dbReference type="Rhea" id="RHEA-COMP:11060"/>
        <dbReference type="Rhea" id="RHEA-COMP:11605"/>
        <dbReference type="ChEBI" id="CHEBI:15378"/>
        <dbReference type="ChEBI" id="CHEBI:30013"/>
        <dbReference type="ChEBI" id="CHEBI:30616"/>
        <dbReference type="ChEBI" id="CHEBI:61977"/>
        <dbReference type="ChEBI" id="CHEBI:456216"/>
        <dbReference type="EC" id="2.7.12.2"/>
    </reaction>
</comment>
<comment type="similarity">
    <text evidence="5">Belongs to the protein kinase superfamily. STE Ser/Thr protein kinase family. MAP kinase kinase subfamily.</text>
</comment>
<keyword evidence="2" id="KW-0547">Nucleotide-binding</keyword>
<dbReference type="Proteomes" id="UP000723463">
    <property type="component" value="Unassembled WGS sequence"/>
</dbReference>
<evidence type="ECO:0000256" key="9">
    <source>
        <dbReference type="ARBA" id="ARBA00051693"/>
    </source>
</evidence>
<dbReference type="GO" id="GO:0005524">
    <property type="term" value="F:ATP binding"/>
    <property type="evidence" value="ECO:0007669"/>
    <property type="project" value="UniProtKB-KW"/>
</dbReference>
<protein>
    <recommendedName>
        <fullName evidence="6">mitogen-activated protein kinase kinase</fullName>
        <ecNumber evidence="6">2.7.12.2</ecNumber>
    </recommendedName>
</protein>
<feature type="compositionally biased region" description="Polar residues" evidence="10">
    <location>
        <begin position="59"/>
        <end position="74"/>
    </location>
</feature>
<dbReference type="PROSITE" id="PS50011">
    <property type="entry name" value="PROTEIN_KINASE_DOM"/>
    <property type="match status" value="1"/>
</dbReference>
<evidence type="ECO:0000256" key="1">
    <source>
        <dbReference type="ARBA" id="ARBA00022679"/>
    </source>
</evidence>
<reference evidence="12" key="1">
    <citation type="journal article" date="2020" name="Fungal Divers.">
        <title>Resolving the Mortierellaceae phylogeny through synthesis of multi-gene phylogenetics and phylogenomics.</title>
        <authorList>
            <person name="Vandepol N."/>
            <person name="Liber J."/>
            <person name="Desiro A."/>
            <person name="Na H."/>
            <person name="Kennedy M."/>
            <person name="Barry K."/>
            <person name="Grigoriev I.V."/>
            <person name="Miller A.N."/>
            <person name="O'Donnell K."/>
            <person name="Stajich J.E."/>
            <person name="Bonito G."/>
        </authorList>
    </citation>
    <scope>NUCLEOTIDE SEQUENCE</scope>
    <source>
        <strain evidence="12">NRRL 2591</strain>
    </source>
</reference>
<keyword evidence="13" id="KW-1185">Reference proteome</keyword>
<comment type="catalytic activity">
    <reaction evidence="9">
        <text>L-tyrosyl-[protein] + ATP = O-phospho-L-tyrosyl-[protein] + ADP + H(+)</text>
        <dbReference type="Rhea" id="RHEA:10596"/>
        <dbReference type="Rhea" id="RHEA-COMP:10136"/>
        <dbReference type="Rhea" id="RHEA-COMP:20101"/>
        <dbReference type="ChEBI" id="CHEBI:15378"/>
        <dbReference type="ChEBI" id="CHEBI:30616"/>
        <dbReference type="ChEBI" id="CHEBI:46858"/>
        <dbReference type="ChEBI" id="CHEBI:61978"/>
        <dbReference type="ChEBI" id="CHEBI:456216"/>
        <dbReference type="EC" id="2.7.12.2"/>
    </reaction>
</comment>
<dbReference type="Pfam" id="PF00069">
    <property type="entry name" value="Pkinase"/>
    <property type="match status" value="1"/>
</dbReference>
<dbReference type="InterPro" id="IPR000719">
    <property type="entry name" value="Prot_kinase_dom"/>
</dbReference>
<feature type="region of interest" description="Disordered" evidence="10">
    <location>
        <begin position="1"/>
        <end position="94"/>
    </location>
</feature>
<feature type="compositionally biased region" description="Low complexity" evidence="10">
    <location>
        <begin position="7"/>
        <end position="53"/>
    </location>
</feature>
<dbReference type="CDD" id="cd00180">
    <property type="entry name" value="PKc"/>
    <property type="match status" value="1"/>
</dbReference>
<dbReference type="EMBL" id="JAAAXW010000048">
    <property type="protein sequence ID" value="KAF9547001.1"/>
    <property type="molecule type" value="Genomic_DNA"/>
</dbReference>
<evidence type="ECO:0000256" key="2">
    <source>
        <dbReference type="ARBA" id="ARBA00022741"/>
    </source>
</evidence>
<dbReference type="Gene3D" id="1.10.510.10">
    <property type="entry name" value="Transferase(Phosphotransferase) domain 1"/>
    <property type="match status" value="1"/>
</dbReference>
<accession>A0A9P6FCH2</accession>
<evidence type="ECO:0000313" key="13">
    <source>
        <dbReference type="Proteomes" id="UP000723463"/>
    </source>
</evidence>
<sequence length="400" mass="44147">MYSTFNQPTSTQQASQSTQEGSSQEPSMAARAAAASSTVATTSFDSTTLSSTSAPAGTKNPSDQGESQFSSPNLDTEGEDEELEGPLPSTRIKSQPGFLDAYPYYYDGITYHRYKFRRTISAGASATAIKVRAEGVRFDGESLCMKILKRTSENWEQYEREVVALLKTKSHPSPYIVGFYGAFAQKDHYCIVLELGEQSLLDLLVTRGRTLQRADFQRLAHEIAKALHHLHNLDTIHRDVKPDNVLLTLSGKVLLADLGESEALDVNGTTTGRYGTEGFIAPEIVDDTIRYGPEADAYAYGCLVHYMLTSKLPIKGVCRRKLQGWPEAFDLVQSLICQDPVQRRSISAALAHPFFQEEHADQGSIGTHGAAEEVSAAEYLMTQRYTHCGRWTGAYEMSEE</sequence>
<organism evidence="12 13">
    <name type="scientific">Mortierella hygrophila</name>
    <dbReference type="NCBI Taxonomy" id="979708"/>
    <lineage>
        <taxon>Eukaryota</taxon>
        <taxon>Fungi</taxon>
        <taxon>Fungi incertae sedis</taxon>
        <taxon>Mucoromycota</taxon>
        <taxon>Mortierellomycotina</taxon>
        <taxon>Mortierellomycetes</taxon>
        <taxon>Mortierellales</taxon>
        <taxon>Mortierellaceae</taxon>
        <taxon>Mortierella</taxon>
    </lineage>
</organism>
<dbReference type="PANTHER" id="PTHR48013:SF9">
    <property type="entry name" value="DUAL SPECIFICITY MITOGEN-ACTIVATED PROTEIN KINASE KINASE 5"/>
    <property type="match status" value="1"/>
</dbReference>
<evidence type="ECO:0000256" key="8">
    <source>
        <dbReference type="ARBA" id="ARBA00049299"/>
    </source>
</evidence>
<name>A0A9P6FCH2_9FUNG</name>
<proteinExistence type="inferred from homology"/>
<keyword evidence="3 12" id="KW-0418">Kinase</keyword>
<evidence type="ECO:0000256" key="10">
    <source>
        <dbReference type="SAM" id="MobiDB-lite"/>
    </source>
</evidence>
<evidence type="ECO:0000313" key="12">
    <source>
        <dbReference type="EMBL" id="KAF9547001.1"/>
    </source>
</evidence>
<dbReference type="SMART" id="SM00220">
    <property type="entry name" value="S_TKc"/>
    <property type="match status" value="1"/>
</dbReference>
<dbReference type="GO" id="GO:0004708">
    <property type="term" value="F:MAP kinase kinase activity"/>
    <property type="evidence" value="ECO:0007669"/>
    <property type="project" value="UniProtKB-EC"/>
</dbReference>
<evidence type="ECO:0000256" key="6">
    <source>
        <dbReference type="ARBA" id="ARBA00038999"/>
    </source>
</evidence>
<evidence type="ECO:0000256" key="4">
    <source>
        <dbReference type="ARBA" id="ARBA00022840"/>
    </source>
</evidence>
<dbReference type="PANTHER" id="PTHR48013">
    <property type="entry name" value="DUAL SPECIFICITY MITOGEN-ACTIVATED PROTEIN KINASE KINASE 5-RELATED"/>
    <property type="match status" value="1"/>
</dbReference>